<dbReference type="Pfam" id="PF01033">
    <property type="entry name" value="Somatomedin_B"/>
    <property type="match status" value="2"/>
</dbReference>
<evidence type="ECO:0000259" key="9">
    <source>
        <dbReference type="PROSITE" id="PS50958"/>
    </source>
</evidence>
<dbReference type="Gene3D" id="4.10.410.20">
    <property type="match status" value="2"/>
</dbReference>
<comment type="caution">
    <text evidence="12">The sequence shown here is derived from an EMBL/GenBank/DDBJ whole genome shotgun (WGS) entry which is preliminary data.</text>
</comment>
<proteinExistence type="predicted"/>
<keyword evidence="3 8" id="KW-0732">Signal</keyword>
<dbReference type="GO" id="GO:0005576">
    <property type="term" value="C:extracellular region"/>
    <property type="evidence" value="ECO:0007669"/>
    <property type="project" value="UniProtKB-SubCell"/>
</dbReference>
<feature type="repeat" description="Hemopexin" evidence="6">
    <location>
        <begin position="359"/>
        <end position="411"/>
    </location>
</feature>
<evidence type="ECO:0000313" key="12">
    <source>
        <dbReference type="EMBL" id="KAL3054526.1"/>
    </source>
</evidence>
<dbReference type="Gene3D" id="2.110.10.10">
    <property type="entry name" value="Hemopexin-like domain"/>
    <property type="match status" value="1"/>
</dbReference>
<dbReference type="InterPro" id="IPR051298">
    <property type="entry name" value="Heme_transport/Cell_adhesion"/>
</dbReference>
<dbReference type="SMART" id="SM00201">
    <property type="entry name" value="SO"/>
    <property type="match status" value="2"/>
</dbReference>
<dbReference type="Pfam" id="PF00045">
    <property type="entry name" value="Hemopexin"/>
    <property type="match status" value="1"/>
</dbReference>
<feature type="chain" id="PRO_5044724030" description="SMB domain-containing protein" evidence="8">
    <location>
        <begin position="22"/>
        <end position="444"/>
    </location>
</feature>
<evidence type="ECO:0000256" key="6">
    <source>
        <dbReference type="PROSITE-ProRule" id="PRU01011"/>
    </source>
</evidence>
<dbReference type="AlphaFoldDB" id="A0ABD2GL86"/>
<reference evidence="12 13" key="2">
    <citation type="journal article" date="2024" name="G3 (Bethesda)">
        <title>The genome of the cryopelagic Antarctic bald notothen, Trematomus borchgrevinki.</title>
        <authorList>
            <person name="Rayamajhi N."/>
            <person name="Rivera-Colon A.G."/>
            <person name="Minhas B.F."/>
            <person name="Cheng C.C."/>
            <person name="Catchen J.M."/>
        </authorList>
    </citation>
    <scope>NUCLEOTIDE SEQUENCE [LARGE SCALE GENOMIC DNA]</scope>
    <source>
        <strain evidence="12">AGRC-2024</strain>
    </source>
</reference>
<dbReference type="EMBL" id="JBIYXZ010002077">
    <property type="protein sequence ID" value="KAL3054522.1"/>
    <property type="molecule type" value="Genomic_DNA"/>
</dbReference>
<dbReference type="InterPro" id="IPR036375">
    <property type="entry name" value="Hemopexin-like_dom_sf"/>
</dbReference>
<evidence type="ECO:0000313" key="13">
    <source>
        <dbReference type="Proteomes" id="UP001619887"/>
    </source>
</evidence>
<feature type="domain" description="SMB" evidence="9">
    <location>
        <begin position="67"/>
        <end position="106"/>
    </location>
</feature>
<evidence type="ECO:0000256" key="8">
    <source>
        <dbReference type="SAM" id="SignalP"/>
    </source>
</evidence>
<dbReference type="PROSITE" id="PS50958">
    <property type="entry name" value="SMB_2"/>
    <property type="match status" value="2"/>
</dbReference>
<evidence type="ECO:0000313" key="10">
    <source>
        <dbReference type="EMBL" id="KAL3054522.1"/>
    </source>
</evidence>
<dbReference type="InterPro" id="IPR001212">
    <property type="entry name" value="Somatomedin_B_dom"/>
</dbReference>
<feature type="domain" description="SMB" evidence="9">
    <location>
        <begin position="23"/>
        <end position="66"/>
    </location>
</feature>
<evidence type="ECO:0000256" key="4">
    <source>
        <dbReference type="ARBA" id="ARBA00022737"/>
    </source>
</evidence>
<keyword evidence="13" id="KW-1185">Reference proteome</keyword>
<dbReference type="PROSITE" id="PS00524">
    <property type="entry name" value="SMB_1"/>
    <property type="match status" value="2"/>
</dbReference>
<evidence type="ECO:0000256" key="5">
    <source>
        <dbReference type="ARBA" id="ARBA00023157"/>
    </source>
</evidence>
<name>A0ABD2GL86_PAGBO</name>
<protein>
    <recommendedName>
        <fullName evidence="9">SMB domain-containing protein</fullName>
    </recommendedName>
</protein>
<organism evidence="12 13">
    <name type="scientific">Pagothenia borchgrevinki</name>
    <name type="common">Bald rockcod</name>
    <name type="synonym">Trematomus borchgrevinki</name>
    <dbReference type="NCBI Taxonomy" id="8213"/>
    <lineage>
        <taxon>Eukaryota</taxon>
        <taxon>Metazoa</taxon>
        <taxon>Chordata</taxon>
        <taxon>Craniata</taxon>
        <taxon>Vertebrata</taxon>
        <taxon>Euteleostomi</taxon>
        <taxon>Actinopterygii</taxon>
        <taxon>Neopterygii</taxon>
        <taxon>Teleostei</taxon>
        <taxon>Neoteleostei</taxon>
        <taxon>Acanthomorphata</taxon>
        <taxon>Eupercaria</taxon>
        <taxon>Perciformes</taxon>
        <taxon>Notothenioidei</taxon>
        <taxon>Nototheniidae</taxon>
        <taxon>Pagothenia</taxon>
    </lineage>
</organism>
<evidence type="ECO:0000256" key="1">
    <source>
        <dbReference type="ARBA" id="ARBA00004613"/>
    </source>
</evidence>
<dbReference type="InterPro" id="IPR036024">
    <property type="entry name" value="Somatomedin_B-like_dom_sf"/>
</dbReference>
<keyword evidence="2" id="KW-0964">Secreted</keyword>
<evidence type="ECO:0000256" key="2">
    <source>
        <dbReference type="ARBA" id="ARBA00022525"/>
    </source>
</evidence>
<accession>A0ABD2GL86</accession>
<evidence type="ECO:0000313" key="11">
    <source>
        <dbReference type="EMBL" id="KAL3054523.1"/>
    </source>
</evidence>
<feature type="region of interest" description="Disordered" evidence="7">
    <location>
        <begin position="116"/>
        <end position="137"/>
    </location>
</feature>
<dbReference type="InterPro" id="IPR020436">
    <property type="entry name" value="SMB_chordata"/>
</dbReference>
<feature type="signal peptide" evidence="8">
    <location>
        <begin position="1"/>
        <end position="21"/>
    </location>
</feature>
<dbReference type="EMBL" id="JBIYXZ010002077">
    <property type="protein sequence ID" value="KAL3054523.1"/>
    <property type="molecule type" value="Genomic_DNA"/>
</dbReference>
<sequence>MMEASVCFLLLLSLALQPSDAAGPGSCVGRCGEVFTRGQQCTCDFSCLRHNECCQDFQAACTTDQSCQGRCGETFSRGRVCECDAQCSQYSTCCHDYQLHCDAGVSGSLSRTAQPLRAAATGNGRPGREWGDSNSESEEWYSAKGPCSRYPRGQCPGSIRQLTASSSGRAPAAPTNQPQQGLLADGTLCSDSPIDGLTALSNGTVLIFKGELLWSVDPVSHSVGGPQRITHTLGVSSPIDTVFTRCNCHAHTYIIKGDQFWRLDGNMVMEPGYPRPLTSEFPGLTGSIRAALAVPATRSSPESVYFFKSGDIMQRFSFPAGSAPSCSKPPSTPPKTRFTRQAGLLGAEVNIRVSLKGFPSPVTSALSRPQRGGLFEHYVFSGPLFFSVRISGDLLVLTTPPPPAAPAPPPILSPVVYSDFTNMADQNANTPPPANSIRVWLRCP</sequence>
<reference evidence="12 13" key="1">
    <citation type="journal article" date="2022" name="G3 (Bethesda)">
        <title>Evaluating Illumina-, Nanopore-, and PacBio-based genome assembly strategies with the bald notothen, Trematomus borchgrevinki.</title>
        <authorList>
            <person name="Rayamajhi N."/>
            <person name="Cheng C.C."/>
            <person name="Catchen J.M."/>
        </authorList>
    </citation>
    <scope>NUCLEOTIDE SEQUENCE [LARGE SCALE GENOMIC DNA]</scope>
    <source>
        <strain evidence="12">AGRC-2024</strain>
    </source>
</reference>
<dbReference type="SUPFAM" id="SSF90188">
    <property type="entry name" value="Somatomedin B domain"/>
    <property type="match status" value="2"/>
</dbReference>
<dbReference type="InterPro" id="IPR018487">
    <property type="entry name" value="Hemopexin-like_repeat"/>
</dbReference>
<gene>
    <name evidence="10" type="ORF">OYC64_017459</name>
    <name evidence="11" type="ORF">OYC64_017460</name>
    <name evidence="12" type="ORF">OYC64_017463</name>
</gene>
<dbReference type="SMART" id="SM00120">
    <property type="entry name" value="HX"/>
    <property type="match status" value="2"/>
</dbReference>
<dbReference type="EMBL" id="JBIYXZ010002077">
    <property type="protein sequence ID" value="KAL3054526.1"/>
    <property type="molecule type" value="Genomic_DNA"/>
</dbReference>
<dbReference type="PRINTS" id="PR00022">
    <property type="entry name" value="SOMATOMEDINB"/>
</dbReference>
<evidence type="ECO:0000256" key="3">
    <source>
        <dbReference type="ARBA" id="ARBA00022729"/>
    </source>
</evidence>
<keyword evidence="4" id="KW-0677">Repeat</keyword>
<keyword evidence="5" id="KW-1015">Disulfide bond</keyword>
<dbReference type="PANTHER" id="PTHR22917:SF8">
    <property type="entry name" value="PROTEOGLYCAN 4 ISOFORM X1"/>
    <property type="match status" value="1"/>
</dbReference>
<dbReference type="SUPFAM" id="SSF50923">
    <property type="entry name" value="Hemopexin-like domain"/>
    <property type="match status" value="1"/>
</dbReference>
<comment type="subcellular location">
    <subcellularLocation>
        <location evidence="1">Secreted</location>
    </subcellularLocation>
</comment>
<dbReference type="Proteomes" id="UP001619887">
    <property type="component" value="Unassembled WGS sequence"/>
</dbReference>
<dbReference type="PROSITE" id="PS51642">
    <property type="entry name" value="HEMOPEXIN_2"/>
    <property type="match status" value="2"/>
</dbReference>
<feature type="repeat" description="Hemopexin" evidence="6">
    <location>
        <begin position="236"/>
        <end position="284"/>
    </location>
</feature>
<dbReference type="PANTHER" id="PTHR22917">
    <property type="entry name" value="HEMOPEXIN DOMAIN-CONTAINING PROTEIN"/>
    <property type="match status" value="1"/>
</dbReference>
<evidence type="ECO:0000256" key="7">
    <source>
        <dbReference type="SAM" id="MobiDB-lite"/>
    </source>
</evidence>